<proteinExistence type="predicted"/>
<dbReference type="AlphaFoldDB" id="A0A8B8K0S3"/>
<reference evidence="1" key="1">
    <citation type="journal article" date="2019" name="Toxins">
        <title>Detection of Abrin-Like and Prepropulchellin-Like Toxin Genes and Transcripts Using Whole Genome Sequencing and Full-Length Transcript Sequencing of Abrus precatorius.</title>
        <authorList>
            <person name="Hovde B.T."/>
            <person name="Daligault H.E."/>
            <person name="Hanschen E.R."/>
            <person name="Kunde Y.A."/>
            <person name="Johnson M.B."/>
            <person name="Starkenburg S.R."/>
            <person name="Johnson S.L."/>
        </authorList>
    </citation>
    <scope>NUCLEOTIDE SEQUENCE [LARGE SCALE GENOMIC DNA]</scope>
</reference>
<name>A0A8B8K0S3_ABRPR</name>
<keyword evidence="1" id="KW-1185">Reference proteome</keyword>
<evidence type="ECO:0000313" key="2">
    <source>
        <dbReference type="RefSeq" id="XP_027337246.1"/>
    </source>
</evidence>
<accession>A0A8B8K0S3</accession>
<dbReference type="Proteomes" id="UP000694853">
    <property type="component" value="Unplaced"/>
</dbReference>
<dbReference type="RefSeq" id="XP_027337246.1">
    <property type="nucleotide sequence ID" value="XM_027481445.1"/>
</dbReference>
<reference evidence="2" key="2">
    <citation type="submission" date="2025-08" db="UniProtKB">
        <authorList>
            <consortium name="RefSeq"/>
        </authorList>
    </citation>
    <scope>IDENTIFICATION</scope>
    <source>
        <tissue evidence="2">Young leaves</tissue>
    </source>
</reference>
<dbReference type="KEGG" id="aprc:113850935"/>
<evidence type="ECO:0000313" key="1">
    <source>
        <dbReference type="Proteomes" id="UP000694853"/>
    </source>
</evidence>
<gene>
    <name evidence="2" type="primary">LOC113850935</name>
</gene>
<sequence length="174" mass="20305">MEKERQQILVGDIWKARKNKESLIAQKARVQWGKKGDLNTKFFHLCVNERRRRNKIHALQIGKRCVEEVEEIKASVNEGLVNAFLEDEVGRMILECEGDKNSKPDGLNFVFLKRFWGVIKVEVMNMLAEFFRNEKLPKSLLSYFVALVPKVERGSGFNNLITTISLYPRKEHIR</sequence>
<dbReference type="GeneID" id="113850935"/>
<dbReference type="OrthoDB" id="1432089at2759"/>
<protein>
    <submittedName>
        <fullName evidence="2">Uncharacterized protein LOC113850935</fullName>
    </submittedName>
</protein>
<organism evidence="1 2">
    <name type="scientific">Abrus precatorius</name>
    <name type="common">Indian licorice</name>
    <name type="synonym">Glycine abrus</name>
    <dbReference type="NCBI Taxonomy" id="3816"/>
    <lineage>
        <taxon>Eukaryota</taxon>
        <taxon>Viridiplantae</taxon>
        <taxon>Streptophyta</taxon>
        <taxon>Embryophyta</taxon>
        <taxon>Tracheophyta</taxon>
        <taxon>Spermatophyta</taxon>
        <taxon>Magnoliopsida</taxon>
        <taxon>eudicotyledons</taxon>
        <taxon>Gunneridae</taxon>
        <taxon>Pentapetalae</taxon>
        <taxon>rosids</taxon>
        <taxon>fabids</taxon>
        <taxon>Fabales</taxon>
        <taxon>Fabaceae</taxon>
        <taxon>Papilionoideae</taxon>
        <taxon>50 kb inversion clade</taxon>
        <taxon>NPAAA clade</taxon>
        <taxon>indigoferoid/millettioid clade</taxon>
        <taxon>Abreae</taxon>
        <taxon>Abrus</taxon>
    </lineage>
</organism>